<name>A0AA39ZWE2_9PEZI</name>
<evidence type="ECO:0000313" key="9">
    <source>
        <dbReference type="Proteomes" id="UP001172102"/>
    </source>
</evidence>
<sequence>MNRSIEQALLSLLPTHNSTLPQPLTELASSLLAQSRHRASTLKAEEEISRPYACAHIACDRLKITLNLPPIEPRPPIPPRIYKRLYNHLDNILPASSSTPGRGTPSGNDAVQRLRTPRGKLRAPAASGANTPLGTSPLANKTRPTPSKATTLAQFRATPLGQTPNKAPRAARGKLSSSAAADALPPWIRPVLRFLCVALGPARSGPVVMSGVESIAAPRGVRSADEWVASNLSALLAALYLYVWRGLTAHGEDIDAAEYVRFRKRLIGALKKARAEVVVTPKVDEEGEEGDPWEGWCDVKLKDLDTAALRINRHGWLELDWAAGIEDMVRAGEDADDREDQDEADEETPEPVQIRRADTMFQERYDYLSERRRKEYVVWKEGILRKIEELEGPTRRRVRDEDAMDIDEEL</sequence>
<feature type="domain" description="ORC6 first cyclin-like" evidence="7">
    <location>
        <begin position="10"/>
        <end position="94"/>
    </location>
</feature>
<reference evidence="8" key="1">
    <citation type="submission" date="2023-06" db="EMBL/GenBank/DDBJ databases">
        <title>Genome-scale phylogeny and comparative genomics of the fungal order Sordariales.</title>
        <authorList>
            <consortium name="Lawrence Berkeley National Laboratory"/>
            <person name="Hensen N."/>
            <person name="Bonometti L."/>
            <person name="Westerberg I."/>
            <person name="Brannstrom I.O."/>
            <person name="Guillou S."/>
            <person name="Cros-Aarteil S."/>
            <person name="Calhoun S."/>
            <person name="Haridas S."/>
            <person name="Kuo A."/>
            <person name="Mondo S."/>
            <person name="Pangilinan J."/>
            <person name="Riley R."/>
            <person name="Labutti K."/>
            <person name="Andreopoulos B."/>
            <person name="Lipzen A."/>
            <person name="Chen C."/>
            <person name="Yanf M."/>
            <person name="Daum C."/>
            <person name="Ng V."/>
            <person name="Clum A."/>
            <person name="Steindorff A."/>
            <person name="Ohm R."/>
            <person name="Martin F."/>
            <person name="Silar P."/>
            <person name="Natvig D."/>
            <person name="Lalanne C."/>
            <person name="Gautier V."/>
            <person name="Ament-Velasquez S.L."/>
            <person name="Kruys A."/>
            <person name="Hutchinson M.I."/>
            <person name="Powell A.J."/>
            <person name="Barry K."/>
            <person name="Miller A.N."/>
            <person name="Grigoriev I.V."/>
            <person name="Debuchy R."/>
            <person name="Gladieux P."/>
            <person name="Thoren M.H."/>
            <person name="Johannesson H."/>
        </authorList>
    </citation>
    <scope>NUCLEOTIDE SEQUENCE</scope>
    <source>
        <strain evidence="8">SMH4607-1</strain>
    </source>
</reference>
<evidence type="ECO:0000256" key="1">
    <source>
        <dbReference type="ARBA" id="ARBA00004123"/>
    </source>
</evidence>
<keyword evidence="4" id="KW-0238">DNA-binding</keyword>
<evidence type="ECO:0000256" key="5">
    <source>
        <dbReference type="ARBA" id="ARBA00023242"/>
    </source>
</evidence>
<evidence type="ECO:0000256" key="2">
    <source>
        <dbReference type="ARBA" id="ARBA00010840"/>
    </source>
</evidence>
<comment type="caution">
    <text evidence="8">The sequence shown here is derived from an EMBL/GenBank/DDBJ whole genome shotgun (WGS) entry which is preliminary data.</text>
</comment>
<dbReference type="AlphaFoldDB" id="A0AA39ZWE2"/>
<dbReference type="GO" id="GO:0006260">
    <property type="term" value="P:DNA replication"/>
    <property type="evidence" value="ECO:0007669"/>
    <property type="project" value="UniProtKB-KW"/>
</dbReference>
<keyword evidence="3" id="KW-0235">DNA replication</keyword>
<feature type="compositionally biased region" description="Low complexity" evidence="6">
    <location>
        <begin position="96"/>
        <end position="107"/>
    </location>
</feature>
<evidence type="ECO:0000256" key="6">
    <source>
        <dbReference type="SAM" id="MobiDB-lite"/>
    </source>
</evidence>
<dbReference type="EMBL" id="JAUKUA010000007">
    <property type="protein sequence ID" value="KAK0704888.1"/>
    <property type="molecule type" value="Genomic_DNA"/>
</dbReference>
<feature type="compositionally biased region" description="Polar residues" evidence="6">
    <location>
        <begin position="128"/>
        <end position="148"/>
    </location>
</feature>
<evidence type="ECO:0000313" key="8">
    <source>
        <dbReference type="EMBL" id="KAK0704888.1"/>
    </source>
</evidence>
<dbReference type="GO" id="GO:0005664">
    <property type="term" value="C:nuclear origin of replication recognition complex"/>
    <property type="evidence" value="ECO:0007669"/>
    <property type="project" value="InterPro"/>
</dbReference>
<protein>
    <submittedName>
        <fullName evidence="8">Origin recognition complex, subunit 6</fullName>
    </submittedName>
</protein>
<keyword evidence="5" id="KW-0539">Nucleus</keyword>
<dbReference type="GO" id="GO:0003677">
    <property type="term" value="F:DNA binding"/>
    <property type="evidence" value="ECO:0007669"/>
    <property type="project" value="UniProtKB-KW"/>
</dbReference>
<comment type="similarity">
    <text evidence="2">Belongs to the ORC6 family.</text>
</comment>
<proteinExistence type="inferred from homology"/>
<feature type="region of interest" description="Disordered" evidence="6">
    <location>
        <begin position="93"/>
        <end position="148"/>
    </location>
</feature>
<organism evidence="8 9">
    <name type="scientific">Lasiosphaeris hirsuta</name>
    <dbReference type="NCBI Taxonomy" id="260670"/>
    <lineage>
        <taxon>Eukaryota</taxon>
        <taxon>Fungi</taxon>
        <taxon>Dikarya</taxon>
        <taxon>Ascomycota</taxon>
        <taxon>Pezizomycotina</taxon>
        <taxon>Sordariomycetes</taxon>
        <taxon>Sordariomycetidae</taxon>
        <taxon>Sordariales</taxon>
        <taxon>Lasiosphaeriaceae</taxon>
        <taxon>Lasiosphaeris</taxon>
    </lineage>
</organism>
<accession>A0AA39ZWE2</accession>
<gene>
    <name evidence="8" type="ORF">B0H67DRAFT_649288</name>
</gene>
<dbReference type="InterPro" id="IPR008721">
    <property type="entry name" value="ORC6_cyclin_first"/>
</dbReference>
<keyword evidence="9" id="KW-1185">Reference proteome</keyword>
<evidence type="ECO:0000259" key="7">
    <source>
        <dbReference type="Pfam" id="PF05460"/>
    </source>
</evidence>
<feature type="compositionally biased region" description="Acidic residues" evidence="6">
    <location>
        <begin position="334"/>
        <end position="349"/>
    </location>
</feature>
<evidence type="ECO:0000256" key="3">
    <source>
        <dbReference type="ARBA" id="ARBA00022705"/>
    </source>
</evidence>
<comment type="subcellular location">
    <subcellularLocation>
        <location evidence="1">Nucleus</location>
    </subcellularLocation>
</comment>
<dbReference type="Pfam" id="PF05460">
    <property type="entry name" value="ORC6"/>
    <property type="match status" value="1"/>
</dbReference>
<dbReference type="Proteomes" id="UP001172102">
    <property type="component" value="Unassembled WGS sequence"/>
</dbReference>
<evidence type="ECO:0000256" key="4">
    <source>
        <dbReference type="ARBA" id="ARBA00023125"/>
    </source>
</evidence>
<feature type="region of interest" description="Disordered" evidence="6">
    <location>
        <begin position="332"/>
        <end position="353"/>
    </location>
</feature>